<organism evidence="2 3">
    <name type="scientific">Massilia horti</name>
    <dbReference type="NCBI Taxonomy" id="2562153"/>
    <lineage>
        <taxon>Bacteria</taxon>
        <taxon>Pseudomonadati</taxon>
        <taxon>Pseudomonadota</taxon>
        <taxon>Betaproteobacteria</taxon>
        <taxon>Burkholderiales</taxon>
        <taxon>Oxalobacteraceae</taxon>
        <taxon>Telluria group</taxon>
        <taxon>Massilia</taxon>
    </lineage>
</organism>
<dbReference type="RefSeq" id="WP_135187980.1">
    <property type="nucleotide sequence ID" value="NZ_SPUM01000008.1"/>
</dbReference>
<dbReference type="OrthoDB" id="9151918at2"/>
<evidence type="ECO:0000313" key="2">
    <source>
        <dbReference type="EMBL" id="TFW35661.1"/>
    </source>
</evidence>
<proteinExistence type="predicted"/>
<dbReference type="AlphaFoldDB" id="A0A4Y9T4Y4"/>
<reference evidence="2 3" key="1">
    <citation type="submission" date="2019-03" db="EMBL/GenBank/DDBJ databases">
        <title>Draft genome of Massilia hortus sp. nov., a novel bacterial species of the Oxalobacteraceae family.</title>
        <authorList>
            <person name="Peta V."/>
            <person name="Raths R."/>
            <person name="Bucking H."/>
        </authorList>
    </citation>
    <scope>NUCLEOTIDE SEQUENCE [LARGE SCALE GENOMIC DNA]</scope>
    <source>
        <strain evidence="2 3">ONC3</strain>
    </source>
</reference>
<accession>A0A4Y9T4Y4</accession>
<keyword evidence="3" id="KW-1185">Reference proteome</keyword>
<dbReference type="EMBL" id="SPUM01000008">
    <property type="protein sequence ID" value="TFW35661.1"/>
    <property type="molecule type" value="Genomic_DNA"/>
</dbReference>
<sequence>MEPIDLNEHREQKNGRAPEWAAARRALGHAVPPDKVEAQLMQAFARRHPKQPWYRRWSQCMLTPWVSVGAMGCMLAIAVAALHPAGPLQPRQQRVVAAVADDGFLMLASADRIQSAAHPQLKQADLPRQLLVQLGIPIANDAPDELIHAEVLLADTGEPLAIRLAVN</sequence>
<protein>
    <submittedName>
        <fullName evidence="2">Uncharacterized protein</fullName>
    </submittedName>
</protein>
<gene>
    <name evidence="2" type="ORF">E4O92_01505</name>
</gene>
<keyword evidence="1" id="KW-1133">Transmembrane helix</keyword>
<keyword evidence="1" id="KW-0812">Transmembrane</keyword>
<feature type="transmembrane region" description="Helical" evidence="1">
    <location>
        <begin position="62"/>
        <end position="82"/>
    </location>
</feature>
<dbReference type="Proteomes" id="UP000297258">
    <property type="component" value="Unassembled WGS sequence"/>
</dbReference>
<keyword evidence="1" id="KW-0472">Membrane</keyword>
<evidence type="ECO:0000313" key="3">
    <source>
        <dbReference type="Proteomes" id="UP000297258"/>
    </source>
</evidence>
<comment type="caution">
    <text evidence="2">The sequence shown here is derived from an EMBL/GenBank/DDBJ whole genome shotgun (WGS) entry which is preliminary data.</text>
</comment>
<evidence type="ECO:0000256" key="1">
    <source>
        <dbReference type="SAM" id="Phobius"/>
    </source>
</evidence>
<name>A0A4Y9T4Y4_9BURK</name>